<proteinExistence type="predicted"/>
<gene>
    <name evidence="1" type="ORF">IQ22_00474</name>
</gene>
<reference evidence="1 2" key="1">
    <citation type="journal article" date="2015" name="Stand. Genomic Sci.">
        <title>Genomic Encyclopedia of Bacterial and Archaeal Type Strains, Phase III: the genomes of soil and plant-associated and newly described type strains.</title>
        <authorList>
            <person name="Whitman W.B."/>
            <person name="Woyke T."/>
            <person name="Klenk H.P."/>
            <person name="Zhou Y."/>
            <person name="Lilburn T.G."/>
            <person name="Beck B.J."/>
            <person name="De Vos P."/>
            <person name="Vandamme P."/>
            <person name="Eisen J.A."/>
            <person name="Garrity G."/>
            <person name="Hugenholtz P."/>
            <person name="Kyrpides N.C."/>
        </authorList>
    </citation>
    <scope>NUCLEOTIDE SEQUENCE [LARGE SCALE GENOMIC DNA]</scope>
    <source>
        <strain evidence="1 2">CGMCC 1.6858</strain>
    </source>
</reference>
<protein>
    <recommendedName>
        <fullName evidence="3">Type 1 pili tip component</fullName>
    </recommendedName>
</protein>
<keyword evidence="2" id="KW-1185">Reference proteome</keyword>
<accession>A0A562QPT1</accession>
<organism evidence="1 2">
    <name type="scientific">Pseudomonas duriflava</name>
    <dbReference type="NCBI Taxonomy" id="459528"/>
    <lineage>
        <taxon>Bacteria</taxon>
        <taxon>Pseudomonadati</taxon>
        <taxon>Pseudomonadota</taxon>
        <taxon>Gammaproteobacteria</taxon>
        <taxon>Pseudomonadales</taxon>
        <taxon>Pseudomonadaceae</taxon>
        <taxon>Pseudomonas</taxon>
    </lineage>
</organism>
<dbReference type="EMBL" id="VLKY01000001">
    <property type="protein sequence ID" value="TWI58762.1"/>
    <property type="molecule type" value="Genomic_DNA"/>
</dbReference>
<evidence type="ECO:0000313" key="2">
    <source>
        <dbReference type="Proteomes" id="UP000316905"/>
    </source>
</evidence>
<evidence type="ECO:0008006" key="3">
    <source>
        <dbReference type="Google" id="ProtNLM"/>
    </source>
</evidence>
<sequence>MKISELVKEWEQTATGRMSHAQYNLVLDIESAARLHALHEMYPKRSVEELLSELVSAALADLEAHFPYVKGTTVVATDELGDPIYEDVGPTPRFLELSRKYLKQLSQADAQPQE</sequence>
<dbReference type="OrthoDB" id="6386565at2"/>
<evidence type="ECO:0000313" key="1">
    <source>
        <dbReference type="EMBL" id="TWI58762.1"/>
    </source>
</evidence>
<comment type="caution">
    <text evidence="1">The sequence shown here is derived from an EMBL/GenBank/DDBJ whole genome shotgun (WGS) entry which is preliminary data.</text>
</comment>
<dbReference type="AlphaFoldDB" id="A0A562QPT1"/>
<dbReference type="RefSeq" id="WP_145137419.1">
    <property type="nucleotide sequence ID" value="NZ_VLKY01000001.1"/>
</dbReference>
<dbReference type="Proteomes" id="UP000316905">
    <property type="component" value="Unassembled WGS sequence"/>
</dbReference>
<name>A0A562QPT1_9PSED</name>